<accession>A0AA38Y328</accession>
<reference evidence="1" key="1">
    <citation type="submission" date="2022-10" db="EMBL/GenBank/DDBJ databases">
        <title>Culturing micro-colonial fungi from biological soil crusts in the Mojave desert and describing Neophaeococcomyces mojavensis, and introducing the new genera and species Taxawa tesnikishii.</title>
        <authorList>
            <person name="Kurbessoian T."/>
            <person name="Stajich J.E."/>
        </authorList>
    </citation>
    <scope>NUCLEOTIDE SEQUENCE</scope>
    <source>
        <strain evidence="1">TK_35</strain>
    </source>
</reference>
<gene>
    <name evidence="1" type="ORF">H2204_006726</name>
</gene>
<proteinExistence type="predicted"/>
<dbReference type="EMBL" id="JAPDRN010000043">
    <property type="protein sequence ID" value="KAJ9633729.1"/>
    <property type="molecule type" value="Genomic_DNA"/>
</dbReference>
<organism evidence="1 2">
    <name type="scientific">Knufia peltigerae</name>
    <dbReference type="NCBI Taxonomy" id="1002370"/>
    <lineage>
        <taxon>Eukaryota</taxon>
        <taxon>Fungi</taxon>
        <taxon>Dikarya</taxon>
        <taxon>Ascomycota</taxon>
        <taxon>Pezizomycotina</taxon>
        <taxon>Eurotiomycetes</taxon>
        <taxon>Chaetothyriomycetidae</taxon>
        <taxon>Chaetothyriales</taxon>
        <taxon>Trichomeriaceae</taxon>
        <taxon>Knufia</taxon>
    </lineage>
</organism>
<sequence length="90" mass="10037">MAAPNLFIPALRTTKYRVRRISILLSKRILGPSWKLPGYLVLPVVSITYGGDARHKAIRGFIETVALSASLQQIKGVRGVYHQRHRVSNG</sequence>
<evidence type="ECO:0000313" key="1">
    <source>
        <dbReference type="EMBL" id="KAJ9633729.1"/>
    </source>
</evidence>
<protein>
    <submittedName>
        <fullName evidence="1">Uncharacterized protein</fullName>
    </submittedName>
</protein>
<evidence type="ECO:0000313" key="2">
    <source>
        <dbReference type="Proteomes" id="UP001172681"/>
    </source>
</evidence>
<comment type="caution">
    <text evidence="1">The sequence shown here is derived from an EMBL/GenBank/DDBJ whole genome shotgun (WGS) entry which is preliminary data.</text>
</comment>
<name>A0AA38Y328_9EURO</name>
<dbReference type="Proteomes" id="UP001172681">
    <property type="component" value="Unassembled WGS sequence"/>
</dbReference>
<keyword evidence="2" id="KW-1185">Reference proteome</keyword>
<dbReference type="AlphaFoldDB" id="A0AA38Y328"/>